<gene>
    <name evidence="2" type="ORF">LKD42_12425</name>
</gene>
<protein>
    <submittedName>
        <fullName evidence="2">YbjQ family protein</fullName>
    </submittedName>
</protein>
<dbReference type="InterPro" id="IPR002765">
    <property type="entry name" value="UPF0145_YbjQ-like"/>
</dbReference>
<dbReference type="Pfam" id="PF01906">
    <property type="entry name" value="YbjQ_1"/>
    <property type="match status" value="1"/>
</dbReference>
<dbReference type="PANTHER" id="PTHR34068:SF1">
    <property type="entry name" value="UPF0145 PROTEIN YBJQ"/>
    <property type="match status" value="1"/>
</dbReference>
<dbReference type="RefSeq" id="WP_248835893.1">
    <property type="nucleotide sequence ID" value="NZ_JAJEQE010000053.1"/>
</dbReference>
<dbReference type="InterPro" id="IPR035439">
    <property type="entry name" value="UPF0145_dom_sf"/>
</dbReference>
<dbReference type="Proteomes" id="UP001299235">
    <property type="component" value="Unassembled WGS sequence"/>
</dbReference>
<evidence type="ECO:0000313" key="3">
    <source>
        <dbReference type="Proteomes" id="UP001299235"/>
    </source>
</evidence>
<organism evidence="2 3">
    <name type="scientific">Hominisplanchenecus faecis</name>
    <dbReference type="NCBI Taxonomy" id="2885351"/>
    <lineage>
        <taxon>Bacteria</taxon>
        <taxon>Bacillati</taxon>
        <taxon>Bacillota</taxon>
        <taxon>Clostridia</taxon>
        <taxon>Lachnospirales</taxon>
        <taxon>Lachnospiraceae</taxon>
        <taxon>Hominisplanchenecus</taxon>
    </lineage>
</organism>
<keyword evidence="3" id="KW-1185">Reference proteome</keyword>
<evidence type="ECO:0000256" key="1">
    <source>
        <dbReference type="ARBA" id="ARBA00010751"/>
    </source>
</evidence>
<dbReference type="EMBL" id="JAJEQE010000053">
    <property type="protein sequence ID" value="MCC2150034.1"/>
    <property type="molecule type" value="Genomic_DNA"/>
</dbReference>
<name>A0ABS8F103_9FIRM</name>
<reference evidence="2 3" key="1">
    <citation type="submission" date="2021-10" db="EMBL/GenBank/DDBJ databases">
        <title>Anaerobic single-cell dispensing facilitates the cultivation of human gut bacteria.</title>
        <authorList>
            <person name="Afrizal A."/>
        </authorList>
    </citation>
    <scope>NUCLEOTIDE SEQUENCE [LARGE SCALE GENOMIC DNA]</scope>
    <source>
        <strain evidence="2 3">CLA-AA-H246</strain>
    </source>
</reference>
<comment type="similarity">
    <text evidence="1">Belongs to the UPF0145 family.</text>
</comment>
<evidence type="ECO:0000313" key="2">
    <source>
        <dbReference type="EMBL" id="MCC2150034.1"/>
    </source>
</evidence>
<dbReference type="PANTHER" id="PTHR34068">
    <property type="entry name" value="UPF0145 PROTEIN YBJQ"/>
    <property type="match status" value="1"/>
</dbReference>
<dbReference type="SUPFAM" id="SSF117782">
    <property type="entry name" value="YbjQ-like"/>
    <property type="match status" value="1"/>
</dbReference>
<accession>A0ABS8F103</accession>
<dbReference type="Gene3D" id="3.30.110.70">
    <property type="entry name" value="Hypothetical protein apc22750. Chain B"/>
    <property type="match status" value="1"/>
</dbReference>
<proteinExistence type="inferred from homology"/>
<comment type="caution">
    <text evidence="2">The sequence shown here is derived from an EMBL/GenBank/DDBJ whole genome shotgun (WGS) entry which is preliminary data.</text>
</comment>
<sequence length="324" mass="35670">MKLTSGFNFENYEITEYLGFCSGECVLGTGFFSSLDASISDLFGINSTSYSSKLKQAREAATNMLIQNAAALGADGIIGLDIDYTTFSSDIMGVIANGTAVKLEHKGKIAPSATKIEIVNYNPDLEFRIASLSLLSTLEKPAVSATVSGKSLEKISAVLADISFFTIFDEEYTVRHIGFSNFQLTENFAATISALAPCNISEDVIPLIKYAKVFIRKYISDNTIVTASDKDCPWSLQTPDVSKEENSNTDFSNYRLSINEYMNSIYHMNSAGEILNYTKSISEENRDFITPELIQLIASCASVERMYGNCKNDCIEKIKAYFSI</sequence>